<dbReference type="Proteomes" id="UP000318626">
    <property type="component" value="Chromosome"/>
</dbReference>
<dbReference type="EMBL" id="CP036289">
    <property type="protein sequence ID" value="QDU73722.1"/>
    <property type="molecule type" value="Genomic_DNA"/>
</dbReference>
<reference evidence="2" key="1">
    <citation type="submission" date="2019-02" db="EMBL/GenBank/DDBJ databases">
        <title>Deep-cultivation of Planctomycetes and their phenomic and genomic characterization uncovers novel biology.</title>
        <authorList>
            <person name="Wiegand S."/>
            <person name="Jogler M."/>
            <person name="Boedeker C."/>
            <person name="Pinto D."/>
            <person name="Vollmers J."/>
            <person name="Rivas-Marin E."/>
            <person name="Kohn T."/>
            <person name="Peeters S.H."/>
            <person name="Heuer A."/>
            <person name="Rast P."/>
            <person name="Oberbeckmann S."/>
            <person name="Bunk B."/>
            <person name="Jeske O."/>
            <person name="Meyerdierks A."/>
            <person name="Storesund J.E."/>
            <person name="Kallscheuer N."/>
            <person name="Luecker S."/>
            <person name="Lage O.M."/>
            <person name="Pohl T."/>
            <person name="Merkel B.J."/>
            <person name="Hornburger P."/>
            <person name="Mueller R.-W."/>
            <person name="Bruemmer F."/>
            <person name="Labrenz M."/>
            <person name="Spormann A.M."/>
            <person name="Op den Camp H."/>
            <person name="Overmann J."/>
            <person name="Amann R."/>
            <person name="Jetten M.S.M."/>
            <person name="Mascher T."/>
            <person name="Medema M.H."/>
            <person name="Devos D.P."/>
            <person name="Kaster A.-K."/>
            <person name="Ovreas L."/>
            <person name="Rohde M."/>
            <person name="Galperin M.Y."/>
            <person name="Jogler C."/>
        </authorList>
    </citation>
    <scope>NUCLEOTIDE SEQUENCE [LARGE SCALE GENOMIC DNA]</scope>
    <source>
        <strain evidence="2">Pan97</strain>
    </source>
</reference>
<evidence type="ECO:0000313" key="1">
    <source>
        <dbReference type="EMBL" id="QDU73722.1"/>
    </source>
</evidence>
<name>A0A518C3B8_9BACT</name>
<accession>A0A518C3B8</accession>
<sequence>MKVESIYWQKDSAILNFGEHFAEYIPQTIFGTKFVERSSVGFLSISSEFTPKTLGQFSKVCVWGAANGYGKAYAVKDFSNWEVWAVRDLLTRKWSHLHVPVCDPIFLSNEIWLRSSYLSGVLYAPHCHELSHFGKQKILERLPGITEIFDVKIHRRDFPAGVNKLLTAEFVLSGSLHVLLFCIALRIPCAPCFVFYQDKPTKWQGMAATLDVSLDGVSNVQTGKAWWERNSLMIREQDTAGLKDSYNL</sequence>
<dbReference type="KEGG" id="bvo:Pan97_07210"/>
<evidence type="ECO:0008006" key="3">
    <source>
        <dbReference type="Google" id="ProtNLM"/>
    </source>
</evidence>
<organism evidence="1 2">
    <name type="scientific">Bremerella volcania</name>
    <dbReference type="NCBI Taxonomy" id="2527984"/>
    <lineage>
        <taxon>Bacteria</taxon>
        <taxon>Pseudomonadati</taxon>
        <taxon>Planctomycetota</taxon>
        <taxon>Planctomycetia</taxon>
        <taxon>Pirellulales</taxon>
        <taxon>Pirellulaceae</taxon>
        <taxon>Bremerella</taxon>
    </lineage>
</organism>
<evidence type="ECO:0000313" key="2">
    <source>
        <dbReference type="Proteomes" id="UP000318626"/>
    </source>
</evidence>
<dbReference type="AlphaFoldDB" id="A0A518C3B8"/>
<protein>
    <recommendedName>
        <fullName evidence="3">Polysaccharide pyruvyl transferase</fullName>
    </recommendedName>
</protein>
<keyword evidence="2" id="KW-1185">Reference proteome</keyword>
<proteinExistence type="predicted"/>
<gene>
    <name evidence="1" type="ORF">Pan97_07210</name>
</gene>